<dbReference type="Gene3D" id="1.10.150.170">
    <property type="entry name" value="Putative methyltransferase TM0872, insert domain"/>
    <property type="match status" value="1"/>
</dbReference>
<protein>
    <recommendedName>
        <fullName evidence="6">Ribosomal RNA small subunit methyltransferase H</fullName>
        <ecNumber evidence="6">2.1.1.199</ecNumber>
    </recommendedName>
    <alternativeName>
        <fullName evidence="6">16S rRNA m(4)C1402 methyltransferase</fullName>
    </alternativeName>
    <alternativeName>
        <fullName evidence="6">rRNA (cytosine-N(4)-)-methyltransferase RsmH</fullName>
    </alternativeName>
</protein>
<dbReference type="Proteomes" id="UP000176651">
    <property type="component" value="Unassembled WGS sequence"/>
</dbReference>
<feature type="binding site" evidence="6">
    <location>
        <position position="102"/>
    </location>
    <ligand>
        <name>S-adenosyl-L-methionine</name>
        <dbReference type="ChEBI" id="CHEBI:59789"/>
    </ligand>
</feature>
<keyword evidence="3 6" id="KW-0489">Methyltransferase</keyword>
<evidence type="ECO:0000256" key="6">
    <source>
        <dbReference type="HAMAP-Rule" id="MF_01007"/>
    </source>
</evidence>
<feature type="binding site" evidence="6">
    <location>
        <begin position="32"/>
        <end position="34"/>
    </location>
    <ligand>
        <name>S-adenosyl-L-methionine</name>
        <dbReference type="ChEBI" id="CHEBI:59789"/>
    </ligand>
</feature>
<comment type="catalytic activity">
    <reaction evidence="6">
        <text>cytidine(1402) in 16S rRNA + S-adenosyl-L-methionine = N(4)-methylcytidine(1402) in 16S rRNA + S-adenosyl-L-homocysteine + H(+)</text>
        <dbReference type="Rhea" id="RHEA:42928"/>
        <dbReference type="Rhea" id="RHEA-COMP:10286"/>
        <dbReference type="Rhea" id="RHEA-COMP:10287"/>
        <dbReference type="ChEBI" id="CHEBI:15378"/>
        <dbReference type="ChEBI" id="CHEBI:57856"/>
        <dbReference type="ChEBI" id="CHEBI:59789"/>
        <dbReference type="ChEBI" id="CHEBI:74506"/>
        <dbReference type="ChEBI" id="CHEBI:82748"/>
        <dbReference type="EC" id="2.1.1.199"/>
    </reaction>
</comment>
<accession>A0A1F4NRR3</accession>
<evidence type="ECO:0000313" key="7">
    <source>
        <dbReference type="EMBL" id="OGB74120.1"/>
    </source>
</evidence>
<evidence type="ECO:0000256" key="3">
    <source>
        <dbReference type="ARBA" id="ARBA00022603"/>
    </source>
</evidence>
<feature type="binding site" evidence="6">
    <location>
        <position position="109"/>
    </location>
    <ligand>
        <name>S-adenosyl-L-methionine</name>
        <dbReference type="ChEBI" id="CHEBI:59789"/>
    </ligand>
</feature>
<dbReference type="Pfam" id="PF01795">
    <property type="entry name" value="Methyltransf_5"/>
    <property type="match status" value="1"/>
</dbReference>
<comment type="subcellular location">
    <subcellularLocation>
        <location evidence="6">Cytoplasm</location>
    </subcellularLocation>
</comment>
<keyword evidence="4 6" id="KW-0808">Transferase</keyword>
<dbReference type="Gene3D" id="3.40.50.150">
    <property type="entry name" value="Vaccinia Virus protein VP39"/>
    <property type="match status" value="1"/>
</dbReference>
<proteinExistence type="inferred from homology"/>
<sequence length="294" mass="31942">MPSHIPVLSSEVVNLLQLKAGDVAVDATLGGGGHTLAMLKAVGPKGKIIGIDKDAESITRLRQNSSRQQSNGQLVAIHGSYADVGAIIEGCGYQRVDAILFDLGLSTVQLALARGFSFLESAPLDMRFDRSCGVTAEDVVNGYSREELADILRRFGQEPAAPQIAKAIFEARRRKRITDARELAEIVSRAKGGRRGRIHPATLTFQALRIEVNGELAALKEALPQALAVLKPSGRVAIISYHSLEDKLVKEFFREAARMGKAKLITKKALQPDYGEIRSNPRARSAKLRVLEKV</sequence>
<dbReference type="AlphaFoldDB" id="A0A1F4NRR3"/>
<evidence type="ECO:0000256" key="2">
    <source>
        <dbReference type="ARBA" id="ARBA00022552"/>
    </source>
</evidence>
<comment type="caution">
    <text evidence="7">The sequence shown here is derived from an EMBL/GenBank/DDBJ whole genome shotgun (WGS) entry which is preliminary data.</text>
</comment>
<keyword evidence="6" id="KW-0963">Cytoplasm</keyword>
<dbReference type="GO" id="GO:0071424">
    <property type="term" value="F:rRNA (cytosine-N4-)-methyltransferase activity"/>
    <property type="evidence" value="ECO:0007669"/>
    <property type="project" value="UniProtKB-UniRule"/>
</dbReference>
<dbReference type="NCBIfam" id="TIGR00006">
    <property type="entry name" value="16S rRNA (cytosine(1402)-N(4))-methyltransferase RsmH"/>
    <property type="match status" value="1"/>
</dbReference>
<dbReference type="GO" id="GO:0070475">
    <property type="term" value="P:rRNA base methylation"/>
    <property type="evidence" value="ECO:0007669"/>
    <property type="project" value="UniProtKB-UniRule"/>
</dbReference>
<feature type="binding site" evidence="6">
    <location>
        <position position="52"/>
    </location>
    <ligand>
        <name>S-adenosyl-L-methionine</name>
        <dbReference type="ChEBI" id="CHEBI:59789"/>
    </ligand>
</feature>
<dbReference type="EC" id="2.1.1.199" evidence="6"/>
<evidence type="ECO:0000256" key="5">
    <source>
        <dbReference type="ARBA" id="ARBA00022691"/>
    </source>
</evidence>
<dbReference type="EMBL" id="META01000004">
    <property type="protein sequence ID" value="OGB74120.1"/>
    <property type="molecule type" value="Genomic_DNA"/>
</dbReference>
<name>A0A1F4NRR3_UNCK3</name>
<comment type="similarity">
    <text evidence="1 6">Belongs to the methyltransferase superfamily. RsmH family.</text>
</comment>
<reference evidence="7 8" key="1">
    <citation type="journal article" date="2016" name="Nat. Commun.">
        <title>Thousands of microbial genomes shed light on interconnected biogeochemical processes in an aquifer system.</title>
        <authorList>
            <person name="Anantharaman K."/>
            <person name="Brown C.T."/>
            <person name="Hug L.A."/>
            <person name="Sharon I."/>
            <person name="Castelle C.J."/>
            <person name="Probst A.J."/>
            <person name="Thomas B.C."/>
            <person name="Singh A."/>
            <person name="Wilkins M.J."/>
            <person name="Karaoz U."/>
            <person name="Brodie E.L."/>
            <person name="Williams K.H."/>
            <person name="Hubbard S.S."/>
            <person name="Banfield J.F."/>
        </authorList>
    </citation>
    <scope>NUCLEOTIDE SEQUENCE [LARGE SCALE GENOMIC DNA]</scope>
</reference>
<keyword evidence="5 6" id="KW-0949">S-adenosyl-L-methionine</keyword>
<keyword evidence="2 6" id="KW-0698">rRNA processing</keyword>
<organism evidence="7 8">
    <name type="scientific">candidate division Kazan bacterium RBG_13_50_9</name>
    <dbReference type="NCBI Taxonomy" id="1798535"/>
    <lineage>
        <taxon>Bacteria</taxon>
        <taxon>Bacteria division Kazan-3B-28</taxon>
    </lineage>
</organism>
<dbReference type="InterPro" id="IPR002903">
    <property type="entry name" value="RsmH"/>
</dbReference>
<evidence type="ECO:0000256" key="4">
    <source>
        <dbReference type="ARBA" id="ARBA00022679"/>
    </source>
</evidence>
<dbReference type="HAMAP" id="MF_01007">
    <property type="entry name" value="16SrRNA_methyltr_H"/>
    <property type="match status" value="1"/>
</dbReference>
<dbReference type="PIRSF" id="PIRSF004486">
    <property type="entry name" value="MraW"/>
    <property type="match status" value="1"/>
</dbReference>
<dbReference type="PANTHER" id="PTHR11265:SF0">
    <property type="entry name" value="12S RRNA N4-METHYLCYTIDINE METHYLTRANSFERASE"/>
    <property type="match status" value="1"/>
</dbReference>
<dbReference type="GO" id="GO:0005737">
    <property type="term" value="C:cytoplasm"/>
    <property type="evidence" value="ECO:0007669"/>
    <property type="project" value="UniProtKB-SubCell"/>
</dbReference>
<feature type="binding site" evidence="6">
    <location>
        <position position="81"/>
    </location>
    <ligand>
        <name>S-adenosyl-L-methionine</name>
        <dbReference type="ChEBI" id="CHEBI:59789"/>
    </ligand>
</feature>
<evidence type="ECO:0000256" key="1">
    <source>
        <dbReference type="ARBA" id="ARBA00010396"/>
    </source>
</evidence>
<gene>
    <name evidence="6" type="primary">rsmH</name>
    <name evidence="7" type="ORF">A2V68_02180</name>
</gene>
<dbReference type="SUPFAM" id="SSF53335">
    <property type="entry name" value="S-adenosyl-L-methionine-dependent methyltransferases"/>
    <property type="match status" value="1"/>
</dbReference>
<dbReference type="STRING" id="1798535.A2V68_02180"/>
<comment type="function">
    <text evidence="6">Specifically methylates the N4 position of cytidine in position 1402 (C1402) of 16S rRNA.</text>
</comment>
<dbReference type="InterPro" id="IPR029063">
    <property type="entry name" value="SAM-dependent_MTases_sf"/>
</dbReference>
<dbReference type="InterPro" id="IPR023397">
    <property type="entry name" value="SAM-dep_MeTrfase_MraW_recog"/>
</dbReference>
<evidence type="ECO:0000313" key="8">
    <source>
        <dbReference type="Proteomes" id="UP000176651"/>
    </source>
</evidence>
<dbReference type="PANTHER" id="PTHR11265">
    <property type="entry name" value="S-ADENOSYL-METHYLTRANSFERASE MRAW"/>
    <property type="match status" value="1"/>
</dbReference>
<dbReference type="SUPFAM" id="SSF81799">
    <property type="entry name" value="Putative methyltransferase TM0872, insert domain"/>
    <property type="match status" value="1"/>
</dbReference>